<comment type="subcellular location">
    <subcellularLocation>
        <location evidence="2">Cell membrane</location>
        <topology evidence="2">Multi-pass membrane protein</topology>
    </subcellularLocation>
</comment>
<dbReference type="OrthoDB" id="9804645at2"/>
<dbReference type="Pfam" id="PF00512">
    <property type="entry name" value="HisKA"/>
    <property type="match status" value="1"/>
</dbReference>
<keyword evidence="5" id="KW-0597">Phosphoprotein</keyword>
<dbReference type="KEGG" id="cber:B5D82_00865"/>
<evidence type="ECO:0000256" key="9">
    <source>
        <dbReference type="ARBA" id="ARBA00022840"/>
    </source>
</evidence>
<evidence type="ECO:0000256" key="3">
    <source>
        <dbReference type="ARBA" id="ARBA00012438"/>
    </source>
</evidence>
<dbReference type="Proteomes" id="UP000202259">
    <property type="component" value="Chromosome"/>
</dbReference>
<evidence type="ECO:0000259" key="11">
    <source>
        <dbReference type="PROSITE" id="PS50109"/>
    </source>
</evidence>
<dbReference type="GO" id="GO:0005524">
    <property type="term" value="F:ATP binding"/>
    <property type="evidence" value="ECO:0007669"/>
    <property type="project" value="UniProtKB-KW"/>
</dbReference>
<reference evidence="13 14" key="1">
    <citation type="submission" date="2017-08" db="EMBL/GenBank/DDBJ databases">
        <title>Complete genome of Colwellia sp. NB097-1, a psychrophile bacterium ioslated from Bering Sea.</title>
        <authorList>
            <person name="Chen X."/>
        </authorList>
    </citation>
    <scope>NUCLEOTIDE SEQUENCE [LARGE SCALE GENOMIC DNA]</scope>
    <source>
        <strain evidence="13 14">NB097-1</strain>
    </source>
</reference>
<dbReference type="PROSITE" id="PS50109">
    <property type="entry name" value="HIS_KIN"/>
    <property type="match status" value="1"/>
</dbReference>
<dbReference type="CDD" id="cd06225">
    <property type="entry name" value="HAMP"/>
    <property type="match status" value="1"/>
</dbReference>
<evidence type="ECO:0000313" key="13">
    <source>
        <dbReference type="EMBL" id="ASP46449.1"/>
    </source>
</evidence>
<dbReference type="InterPro" id="IPR050980">
    <property type="entry name" value="2C_sensor_his_kinase"/>
</dbReference>
<feature type="domain" description="Histidine kinase" evidence="11">
    <location>
        <begin position="289"/>
        <end position="507"/>
    </location>
</feature>
<dbReference type="InterPro" id="IPR003594">
    <property type="entry name" value="HATPase_dom"/>
</dbReference>
<dbReference type="SUPFAM" id="SSF55874">
    <property type="entry name" value="ATPase domain of HSP90 chaperone/DNA topoisomerase II/histidine kinase"/>
    <property type="match status" value="1"/>
</dbReference>
<dbReference type="EMBL" id="CP020465">
    <property type="protein sequence ID" value="ASP46449.1"/>
    <property type="molecule type" value="Genomic_DNA"/>
</dbReference>
<evidence type="ECO:0000313" key="14">
    <source>
        <dbReference type="Proteomes" id="UP000202259"/>
    </source>
</evidence>
<keyword evidence="10" id="KW-1133">Transmembrane helix</keyword>
<dbReference type="Gene3D" id="1.10.287.130">
    <property type="match status" value="1"/>
</dbReference>
<keyword evidence="14" id="KW-1185">Reference proteome</keyword>
<dbReference type="Pfam" id="PF00672">
    <property type="entry name" value="HAMP"/>
    <property type="match status" value="1"/>
</dbReference>
<dbReference type="SUPFAM" id="SSF158472">
    <property type="entry name" value="HAMP domain-like"/>
    <property type="match status" value="1"/>
</dbReference>
<dbReference type="Pfam" id="PF02518">
    <property type="entry name" value="HATPase_c"/>
    <property type="match status" value="1"/>
</dbReference>
<dbReference type="EC" id="2.7.13.3" evidence="3"/>
<dbReference type="InterPro" id="IPR003661">
    <property type="entry name" value="HisK_dim/P_dom"/>
</dbReference>
<comment type="catalytic activity">
    <reaction evidence="1">
        <text>ATP + protein L-histidine = ADP + protein N-phospho-L-histidine.</text>
        <dbReference type="EC" id="2.7.13.3"/>
    </reaction>
</comment>
<dbReference type="PANTHER" id="PTHR44936:SF10">
    <property type="entry name" value="SENSOR PROTEIN RSTB"/>
    <property type="match status" value="1"/>
</dbReference>
<keyword evidence="8 13" id="KW-0418">Kinase</keyword>
<evidence type="ECO:0000256" key="8">
    <source>
        <dbReference type="ARBA" id="ARBA00022777"/>
    </source>
</evidence>
<gene>
    <name evidence="13" type="ORF">B5D82_00865</name>
</gene>
<accession>A0A222G3R5</accession>
<sequence length="513" mass="57311">MLFIKRKAIASIVSNLITLANKAENKSLLVTSLSIKSLTLLGFGLVALPLVIALVFGASQVNTLAKKSTDAITDIAKVLDYQQLLKSNQIKMERSAAQYLVLRDPALAASYNEQSRQILNLSRQLIAASQDLKLQHLVTEYAKTITVLIETTMPEAELKTPTDRTIIKPIQVKFNALSTIYEQISQRSNELNTLNITKIEQAAQAVRDIMIQSLIIIPVSVLIAALFIFLIISPLKILTKSILRLQQGHFDHEIKVTGSPEIQEIALALENMRTRLQALELQKSSFIRHISHELKTPLAAIREGTELLYDNSVGVLNAEQQEISHIIKDSVFRLQKHIEDLLDFNIVLDSTSLQDSESMQINDVVYQVIADRKLDIKRKKIHFNNDLSDISLFSNRKQVAVIIDNILSNAIKYSPDEGIIDISSILVGENLQLFISDQGIGIDQANQEKIFDAFYQGPPPEQSLIKGSGLGLTIVKELLLRLNGNIEILNEHAQQGTKIQITLPRAFHQEEQV</sequence>
<feature type="transmembrane region" description="Helical" evidence="10">
    <location>
        <begin position="38"/>
        <end position="58"/>
    </location>
</feature>
<keyword evidence="6" id="KW-0808">Transferase</keyword>
<evidence type="ECO:0000256" key="5">
    <source>
        <dbReference type="ARBA" id="ARBA00022553"/>
    </source>
</evidence>
<dbReference type="SUPFAM" id="SSF47384">
    <property type="entry name" value="Homodimeric domain of signal transducing histidine kinase"/>
    <property type="match status" value="1"/>
</dbReference>
<keyword evidence="10" id="KW-0812">Transmembrane</keyword>
<dbReference type="Gene3D" id="6.10.340.10">
    <property type="match status" value="1"/>
</dbReference>
<evidence type="ECO:0000256" key="1">
    <source>
        <dbReference type="ARBA" id="ARBA00000085"/>
    </source>
</evidence>
<dbReference type="InterPro" id="IPR036097">
    <property type="entry name" value="HisK_dim/P_sf"/>
</dbReference>
<keyword evidence="7" id="KW-0547">Nucleotide-binding</keyword>
<evidence type="ECO:0000256" key="2">
    <source>
        <dbReference type="ARBA" id="ARBA00004651"/>
    </source>
</evidence>
<organism evidence="13 14">
    <name type="scientific">Cognaticolwellia beringensis</name>
    <dbReference type="NCBI Taxonomy" id="1967665"/>
    <lineage>
        <taxon>Bacteria</taxon>
        <taxon>Pseudomonadati</taxon>
        <taxon>Pseudomonadota</taxon>
        <taxon>Gammaproteobacteria</taxon>
        <taxon>Alteromonadales</taxon>
        <taxon>Colwelliaceae</taxon>
        <taxon>Cognaticolwellia</taxon>
    </lineage>
</organism>
<dbReference type="SMART" id="SM00388">
    <property type="entry name" value="HisKA"/>
    <property type="match status" value="1"/>
</dbReference>
<protein>
    <recommendedName>
        <fullName evidence="3">histidine kinase</fullName>
        <ecNumber evidence="3">2.7.13.3</ecNumber>
    </recommendedName>
</protein>
<dbReference type="CDD" id="cd00082">
    <property type="entry name" value="HisKA"/>
    <property type="match status" value="1"/>
</dbReference>
<dbReference type="InterPro" id="IPR036890">
    <property type="entry name" value="HATPase_C_sf"/>
</dbReference>
<evidence type="ECO:0000256" key="6">
    <source>
        <dbReference type="ARBA" id="ARBA00022679"/>
    </source>
</evidence>
<feature type="domain" description="HAMP" evidence="12">
    <location>
        <begin position="229"/>
        <end position="281"/>
    </location>
</feature>
<dbReference type="PANTHER" id="PTHR44936">
    <property type="entry name" value="SENSOR PROTEIN CREC"/>
    <property type="match status" value="1"/>
</dbReference>
<name>A0A222G3R5_9GAMM</name>
<keyword evidence="4" id="KW-1003">Cell membrane</keyword>
<dbReference type="SMART" id="SM00304">
    <property type="entry name" value="HAMP"/>
    <property type="match status" value="1"/>
</dbReference>
<proteinExistence type="predicted"/>
<dbReference type="AlphaFoldDB" id="A0A222G3R5"/>
<dbReference type="InterPro" id="IPR005467">
    <property type="entry name" value="His_kinase_dom"/>
</dbReference>
<feature type="transmembrane region" description="Helical" evidence="10">
    <location>
        <begin position="214"/>
        <end position="235"/>
    </location>
</feature>
<dbReference type="PROSITE" id="PS50885">
    <property type="entry name" value="HAMP"/>
    <property type="match status" value="1"/>
</dbReference>
<dbReference type="GO" id="GO:0000155">
    <property type="term" value="F:phosphorelay sensor kinase activity"/>
    <property type="evidence" value="ECO:0007669"/>
    <property type="project" value="InterPro"/>
</dbReference>
<evidence type="ECO:0000256" key="4">
    <source>
        <dbReference type="ARBA" id="ARBA00022475"/>
    </source>
</evidence>
<dbReference type="Gene3D" id="3.30.565.10">
    <property type="entry name" value="Histidine kinase-like ATPase, C-terminal domain"/>
    <property type="match status" value="1"/>
</dbReference>
<evidence type="ECO:0000259" key="12">
    <source>
        <dbReference type="PROSITE" id="PS50885"/>
    </source>
</evidence>
<dbReference type="InterPro" id="IPR004358">
    <property type="entry name" value="Sig_transdc_His_kin-like_C"/>
</dbReference>
<dbReference type="GO" id="GO:0005886">
    <property type="term" value="C:plasma membrane"/>
    <property type="evidence" value="ECO:0007669"/>
    <property type="project" value="UniProtKB-SubCell"/>
</dbReference>
<keyword evidence="9" id="KW-0067">ATP-binding</keyword>
<dbReference type="PRINTS" id="PR00344">
    <property type="entry name" value="BCTRLSENSOR"/>
</dbReference>
<dbReference type="CDD" id="cd00075">
    <property type="entry name" value="HATPase"/>
    <property type="match status" value="1"/>
</dbReference>
<evidence type="ECO:0000256" key="7">
    <source>
        <dbReference type="ARBA" id="ARBA00022741"/>
    </source>
</evidence>
<dbReference type="SMART" id="SM00387">
    <property type="entry name" value="HATPase_c"/>
    <property type="match status" value="1"/>
</dbReference>
<evidence type="ECO:0000256" key="10">
    <source>
        <dbReference type="SAM" id="Phobius"/>
    </source>
</evidence>
<dbReference type="InterPro" id="IPR003660">
    <property type="entry name" value="HAMP_dom"/>
</dbReference>
<keyword evidence="10" id="KW-0472">Membrane</keyword>